<dbReference type="InterPro" id="IPR020843">
    <property type="entry name" value="ER"/>
</dbReference>
<sequence length="376" mass="39411">MKENRRGTEAFLMQAAVVREPHGGIRFEEVIITPPRADEILVRNVATGICHTDINGLEGRLPSPLPIVLGHEGSGVVEAVGAEVHDVAPGDHVVMTYLTCGACRECTSGHESSCRSAGRLCFSGARPDGSHALQGHDGGVLNDRFFGQSSFAQYSITHRSNVVKVSKDLPLALLGPLGCGIMTGAGASWNILQVQPGMSFAVFGSGAVGLSALMAARIAGASTIIAIDRVPERLELARSLGATHVVDAGCEDLAEAVRAIAPDGVDRTIDTTGRLAVMGDAVRVLAQRGIAALVSHAEADGLTLSVKDMILSSKSICGVAEGGRSAASNINRILSHFAKGDFPFDRLIKTYPYKQIEAAIDDSLSGAVIKPIICWE</sequence>
<proteinExistence type="inferred from homology"/>
<dbReference type="PANTHER" id="PTHR43880:SF12">
    <property type="entry name" value="ALCOHOL DEHYDROGENASE CLASS-3"/>
    <property type="match status" value="1"/>
</dbReference>
<dbReference type="PROSITE" id="PS00059">
    <property type="entry name" value="ADH_ZINC"/>
    <property type="match status" value="1"/>
</dbReference>
<evidence type="ECO:0000256" key="1">
    <source>
        <dbReference type="ARBA" id="ARBA00001947"/>
    </source>
</evidence>
<evidence type="ECO:0000313" key="9">
    <source>
        <dbReference type="Proteomes" id="UP000218934"/>
    </source>
</evidence>
<dbReference type="InterPro" id="IPR002328">
    <property type="entry name" value="ADH_Zn_CS"/>
</dbReference>
<dbReference type="GO" id="GO:0008270">
    <property type="term" value="F:zinc ion binding"/>
    <property type="evidence" value="ECO:0007669"/>
    <property type="project" value="InterPro"/>
</dbReference>
<dbReference type="Gene3D" id="3.90.180.10">
    <property type="entry name" value="Medium-chain alcohol dehydrogenases, catalytic domain"/>
    <property type="match status" value="1"/>
</dbReference>
<dbReference type="AlphaFoldDB" id="A0A2A4FXV4"/>
<keyword evidence="3 6" id="KW-0862">Zinc</keyword>
<comment type="cofactor">
    <cofactor evidence="1 6">
        <name>Zn(2+)</name>
        <dbReference type="ChEBI" id="CHEBI:29105"/>
    </cofactor>
</comment>
<organism evidence="8 9">
    <name type="scientific">Rhizorhabdus dicambivorans</name>
    <dbReference type="NCBI Taxonomy" id="1850238"/>
    <lineage>
        <taxon>Bacteria</taxon>
        <taxon>Pseudomonadati</taxon>
        <taxon>Pseudomonadota</taxon>
        <taxon>Alphaproteobacteria</taxon>
        <taxon>Sphingomonadales</taxon>
        <taxon>Sphingomonadaceae</taxon>
        <taxon>Rhizorhabdus</taxon>
    </lineage>
</organism>
<name>A0A2A4FXV4_9SPHN</name>
<dbReference type="KEGG" id="rdi:CMV14_07005"/>
<dbReference type="InterPro" id="IPR013149">
    <property type="entry name" value="ADH-like_C"/>
</dbReference>
<dbReference type="CDD" id="cd08278">
    <property type="entry name" value="benzyl_alcohol_DH"/>
    <property type="match status" value="1"/>
</dbReference>
<dbReference type="SUPFAM" id="SSF50129">
    <property type="entry name" value="GroES-like"/>
    <property type="match status" value="1"/>
</dbReference>
<dbReference type="FunFam" id="3.40.50.720:FF:000003">
    <property type="entry name" value="S-(hydroxymethyl)glutathione dehydrogenase"/>
    <property type="match status" value="1"/>
</dbReference>
<dbReference type="PANTHER" id="PTHR43880">
    <property type="entry name" value="ALCOHOL DEHYDROGENASE"/>
    <property type="match status" value="1"/>
</dbReference>
<keyword evidence="4" id="KW-0560">Oxidoreductase</keyword>
<gene>
    <name evidence="8" type="ORF">COO09_09075</name>
</gene>
<dbReference type="GO" id="GO:0051903">
    <property type="term" value="F:S-(hydroxymethyl)glutathione dehydrogenase [NAD(P)+] activity"/>
    <property type="evidence" value="ECO:0007669"/>
    <property type="project" value="TreeGrafter"/>
</dbReference>
<dbReference type="Pfam" id="PF00107">
    <property type="entry name" value="ADH_zinc_N"/>
    <property type="match status" value="1"/>
</dbReference>
<dbReference type="Pfam" id="PF08240">
    <property type="entry name" value="ADH_N"/>
    <property type="match status" value="1"/>
</dbReference>
<dbReference type="Gene3D" id="3.40.50.720">
    <property type="entry name" value="NAD(P)-binding Rossmann-like Domain"/>
    <property type="match status" value="1"/>
</dbReference>
<dbReference type="GO" id="GO:0005829">
    <property type="term" value="C:cytosol"/>
    <property type="evidence" value="ECO:0007669"/>
    <property type="project" value="TreeGrafter"/>
</dbReference>
<accession>A0A2A4FXV4</accession>
<evidence type="ECO:0000256" key="4">
    <source>
        <dbReference type="ARBA" id="ARBA00023002"/>
    </source>
</evidence>
<reference evidence="8 9" key="1">
    <citation type="submission" date="2017-09" db="EMBL/GenBank/DDBJ databases">
        <title>The Catabolism of 3,6-Dichlorosalicylic acid is Initiated by the Cytochrome P450 Monooxygenase DsmABC in Rhizorhabdus dicambivorans Ndbn-20.</title>
        <authorList>
            <person name="Na L."/>
        </authorList>
    </citation>
    <scope>NUCLEOTIDE SEQUENCE [LARGE SCALE GENOMIC DNA]</scope>
    <source>
        <strain evidence="8 9">Ndbn-20m</strain>
    </source>
</reference>
<evidence type="ECO:0000256" key="3">
    <source>
        <dbReference type="ARBA" id="ARBA00022833"/>
    </source>
</evidence>
<dbReference type="InterPro" id="IPR036291">
    <property type="entry name" value="NAD(P)-bd_dom_sf"/>
</dbReference>
<comment type="similarity">
    <text evidence="6">Belongs to the zinc-containing alcohol dehydrogenase family.</text>
</comment>
<dbReference type="GO" id="GO:0046294">
    <property type="term" value="P:formaldehyde catabolic process"/>
    <property type="evidence" value="ECO:0007669"/>
    <property type="project" value="TreeGrafter"/>
</dbReference>
<evidence type="ECO:0000256" key="6">
    <source>
        <dbReference type="RuleBase" id="RU361277"/>
    </source>
</evidence>
<evidence type="ECO:0000259" key="7">
    <source>
        <dbReference type="SMART" id="SM00829"/>
    </source>
</evidence>
<evidence type="ECO:0000256" key="2">
    <source>
        <dbReference type="ARBA" id="ARBA00022723"/>
    </source>
</evidence>
<keyword evidence="5" id="KW-0520">NAD</keyword>
<dbReference type="OrthoDB" id="9770544at2"/>
<dbReference type="RefSeq" id="WP_066960634.1">
    <property type="nucleotide sequence ID" value="NZ_CP023449.1"/>
</dbReference>
<dbReference type="Proteomes" id="UP000218934">
    <property type="component" value="Unassembled WGS sequence"/>
</dbReference>
<comment type="caution">
    <text evidence="8">The sequence shown here is derived from an EMBL/GenBank/DDBJ whole genome shotgun (WGS) entry which is preliminary data.</text>
</comment>
<keyword evidence="2 6" id="KW-0479">Metal-binding</keyword>
<dbReference type="EMBL" id="NWUF01000007">
    <property type="protein sequence ID" value="PCE42560.1"/>
    <property type="molecule type" value="Genomic_DNA"/>
</dbReference>
<evidence type="ECO:0000313" key="8">
    <source>
        <dbReference type="EMBL" id="PCE42560.1"/>
    </source>
</evidence>
<protein>
    <submittedName>
        <fullName evidence="8">NAD(P)-dependent alcohol dehydrogenase</fullName>
    </submittedName>
</protein>
<dbReference type="SMART" id="SM00829">
    <property type="entry name" value="PKS_ER"/>
    <property type="match status" value="1"/>
</dbReference>
<dbReference type="SUPFAM" id="SSF51735">
    <property type="entry name" value="NAD(P)-binding Rossmann-fold domains"/>
    <property type="match status" value="1"/>
</dbReference>
<feature type="domain" description="Enoyl reductase (ER)" evidence="7">
    <location>
        <begin position="23"/>
        <end position="369"/>
    </location>
</feature>
<dbReference type="InterPro" id="IPR011032">
    <property type="entry name" value="GroES-like_sf"/>
</dbReference>
<evidence type="ECO:0000256" key="5">
    <source>
        <dbReference type="ARBA" id="ARBA00023027"/>
    </source>
</evidence>
<keyword evidence="9" id="KW-1185">Reference proteome</keyword>
<dbReference type="InterPro" id="IPR013154">
    <property type="entry name" value="ADH-like_N"/>
</dbReference>